<keyword evidence="3" id="KW-1185">Reference proteome</keyword>
<proteinExistence type="predicted"/>
<reference evidence="2 3" key="1">
    <citation type="journal article" date="2019" name="Int. J. Syst. Evol. Microbiol.">
        <title>Anaerobacillus alkaliphilus sp. nov., a novel alkaliphilic and moderately halophilic bacterium.</title>
        <authorList>
            <person name="Borsodi A.K."/>
            <person name="Aszalos J.M."/>
            <person name="Bihari P."/>
            <person name="Nagy I."/>
            <person name="Schumann P."/>
            <person name="Sproer C."/>
            <person name="Kovacs A.L."/>
            <person name="Boka K."/>
            <person name="Dobosy P."/>
            <person name="Ovari M."/>
            <person name="Szili-Kovacs T."/>
            <person name="Toth E."/>
        </authorList>
    </citation>
    <scope>NUCLEOTIDE SEQUENCE [LARGE SCALE GENOMIC DNA]</scope>
    <source>
        <strain evidence="2 3">B16-10</strain>
    </source>
</reference>
<dbReference type="OrthoDB" id="2970699at2"/>
<evidence type="ECO:0000313" key="2">
    <source>
        <dbReference type="EMBL" id="RXI98364.1"/>
    </source>
</evidence>
<evidence type="ECO:0000259" key="1">
    <source>
        <dbReference type="Pfam" id="PF13619"/>
    </source>
</evidence>
<dbReference type="AlphaFoldDB" id="A0A4V1LG33"/>
<evidence type="ECO:0000313" key="3">
    <source>
        <dbReference type="Proteomes" id="UP000290649"/>
    </source>
</evidence>
<protein>
    <submittedName>
        <fullName evidence="2">KTSC domain-containing protein</fullName>
    </submittedName>
</protein>
<organism evidence="2 3">
    <name type="scientific">Anaerobacillus alkaliphilus</name>
    <dbReference type="NCBI Taxonomy" id="1548597"/>
    <lineage>
        <taxon>Bacteria</taxon>
        <taxon>Bacillati</taxon>
        <taxon>Bacillota</taxon>
        <taxon>Bacilli</taxon>
        <taxon>Bacillales</taxon>
        <taxon>Bacillaceae</taxon>
        <taxon>Anaerobacillus</taxon>
    </lineage>
</organism>
<dbReference type="Pfam" id="PF13619">
    <property type="entry name" value="KTSC"/>
    <property type="match status" value="1"/>
</dbReference>
<comment type="caution">
    <text evidence="2">The sequence shown here is derived from an EMBL/GenBank/DDBJ whole genome shotgun (WGS) entry which is preliminary data.</text>
</comment>
<accession>A0A4V1LG33</accession>
<dbReference type="InterPro" id="IPR025309">
    <property type="entry name" value="KTSC_dom"/>
</dbReference>
<dbReference type="EMBL" id="QOUX01000046">
    <property type="protein sequence ID" value="RXI98364.1"/>
    <property type="molecule type" value="Genomic_DNA"/>
</dbReference>
<sequence length="71" mass="8593">MLETTNFNSPHIKSATYDDITHSLYVRFTNGDYYVYYDVIPMDYVGFLSTEDHSQFVKDRLEMKYDKRRLH</sequence>
<gene>
    <name evidence="2" type="ORF">DS745_18745</name>
</gene>
<name>A0A4V1LG33_9BACI</name>
<dbReference type="Proteomes" id="UP000290649">
    <property type="component" value="Unassembled WGS sequence"/>
</dbReference>
<feature type="domain" description="KTSC" evidence="1">
    <location>
        <begin position="9"/>
        <end position="65"/>
    </location>
</feature>